<dbReference type="EMBL" id="AWXZ01000040">
    <property type="protein sequence ID" value="ESR22741.1"/>
    <property type="molecule type" value="Genomic_DNA"/>
</dbReference>
<dbReference type="Proteomes" id="UP000017819">
    <property type="component" value="Unassembled WGS sequence"/>
</dbReference>
<dbReference type="OrthoDB" id="7268862at2"/>
<reference evidence="2 3" key="1">
    <citation type="journal article" date="2014" name="Genome Announc.">
        <title>Draft Genome Sequence of Lutibaculum baratangense Strain AMV1T, Isolated from a Mud Volcano in Andamans, India.</title>
        <authorList>
            <person name="Singh A."/>
            <person name="Sreenivas A."/>
            <person name="Sathyanarayana Reddy G."/>
            <person name="Pinnaka A.K."/>
            <person name="Shivaji S."/>
        </authorList>
    </citation>
    <scope>NUCLEOTIDE SEQUENCE [LARGE SCALE GENOMIC DNA]</scope>
    <source>
        <strain evidence="2 3">AMV1</strain>
    </source>
</reference>
<dbReference type="RefSeq" id="WP_023433987.1">
    <property type="nucleotide sequence ID" value="NZ_AWXZ01000040.1"/>
</dbReference>
<feature type="chain" id="PRO_5004726444" description="DUF4412 domain-containing protein" evidence="1">
    <location>
        <begin position="22"/>
        <end position="189"/>
    </location>
</feature>
<sequence length="189" mass="20103">MRLLLAGCFAAAISLAAPAMAEPPLPQTDFSGTWVVRDGSGDEMKVAMRYSAADGAMRVEISPAGMQISAIRDMQSGDIVMWTSQMPGMGMRVKTPADVESRVNATATGETETVRGETCEIWQVDEGRACLGEGNVPLRVEVDGTTAELHDLKREPQEAAHFSPPAGLTVMDMPAAAAMQGLPLPRLPF</sequence>
<dbReference type="eggNOG" id="ENOG50346Q0">
    <property type="taxonomic scope" value="Bacteria"/>
</dbReference>
<organism evidence="2 3">
    <name type="scientific">Lutibaculum baratangense AMV1</name>
    <dbReference type="NCBI Taxonomy" id="631454"/>
    <lineage>
        <taxon>Bacteria</taxon>
        <taxon>Pseudomonadati</taxon>
        <taxon>Pseudomonadota</taxon>
        <taxon>Alphaproteobacteria</taxon>
        <taxon>Hyphomicrobiales</taxon>
        <taxon>Tepidamorphaceae</taxon>
        <taxon>Lutibaculum</taxon>
    </lineage>
</organism>
<evidence type="ECO:0000256" key="1">
    <source>
        <dbReference type="SAM" id="SignalP"/>
    </source>
</evidence>
<proteinExistence type="predicted"/>
<comment type="caution">
    <text evidence="2">The sequence shown here is derived from an EMBL/GenBank/DDBJ whole genome shotgun (WGS) entry which is preliminary data.</text>
</comment>
<accession>V4R969</accession>
<dbReference type="AlphaFoldDB" id="V4R969"/>
<feature type="signal peptide" evidence="1">
    <location>
        <begin position="1"/>
        <end position="21"/>
    </location>
</feature>
<evidence type="ECO:0000313" key="2">
    <source>
        <dbReference type="EMBL" id="ESR22741.1"/>
    </source>
</evidence>
<gene>
    <name evidence="2" type="ORF">N177_3878</name>
</gene>
<evidence type="ECO:0000313" key="3">
    <source>
        <dbReference type="Proteomes" id="UP000017819"/>
    </source>
</evidence>
<name>V4R969_9HYPH</name>
<keyword evidence="1" id="KW-0732">Signal</keyword>
<keyword evidence="3" id="KW-1185">Reference proteome</keyword>
<evidence type="ECO:0008006" key="4">
    <source>
        <dbReference type="Google" id="ProtNLM"/>
    </source>
</evidence>
<protein>
    <recommendedName>
        <fullName evidence="4">DUF4412 domain-containing protein</fullName>
    </recommendedName>
</protein>